<dbReference type="RefSeq" id="WP_220563309.1">
    <property type="nucleotide sequence ID" value="NZ_CP074133.1"/>
</dbReference>
<evidence type="ECO:0000256" key="5">
    <source>
        <dbReference type="SAM" id="MobiDB-lite"/>
    </source>
</evidence>
<proteinExistence type="predicted"/>
<dbReference type="SUPFAM" id="SSF81296">
    <property type="entry name" value="E set domains"/>
    <property type="match status" value="1"/>
</dbReference>
<dbReference type="Pfam" id="PF04234">
    <property type="entry name" value="CopC"/>
    <property type="match status" value="1"/>
</dbReference>
<evidence type="ECO:0000313" key="10">
    <source>
        <dbReference type="Proteomes" id="UP000676079"/>
    </source>
</evidence>
<accession>A0ABX8BIK7</accession>
<feature type="region of interest" description="Disordered" evidence="5">
    <location>
        <begin position="135"/>
        <end position="174"/>
    </location>
</feature>
<keyword evidence="4" id="KW-0186">Copper</keyword>
<sequence>MTRNHTSPLRRALVPAAVLAAALVAAPAPALAHDVLTGSNPEDGATLDTAPEEVVLSFNNAPMEGGSGSAVVVTGPDGETTYEDGDLVFDGLDVSVGLSPLDEAGEYTIGYRVVSSDGHPIQGSLTFTATEEAVTAAAPAEESAEPAEDAGASAAEESPAEVEASEAAAEDEGGSSLPVGLIAIVAVGVIAIAAVAVVALRLRKGSSTQ</sequence>
<evidence type="ECO:0000256" key="6">
    <source>
        <dbReference type="SAM" id="Phobius"/>
    </source>
</evidence>
<organism evidence="9 10">
    <name type="scientific">Nocardiopsis changdeensis</name>
    <dbReference type="NCBI Taxonomy" id="2831969"/>
    <lineage>
        <taxon>Bacteria</taxon>
        <taxon>Bacillati</taxon>
        <taxon>Actinomycetota</taxon>
        <taxon>Actinomycetes</taxon>
        <taxon>Streptosporangiales</taxon>
        <taxon>Nocardiopsidaceae</taxon>
        <taxon>Nocardiopsis</taxon>
    </lineage>
</organism>
<evidence type="ECO:0000259" key="8">
    <source>
        <dbReference type="Pfam" id="PF04234"/>
    </source>
</evidence>
<reference evidence="9 10" key="1">
    <citation type="submission" date="2021-05" db="EMBL/GenBank/DDBJ databases">
        <title>Direct Submission.</title>
        <authorList>
            <person name="Li K."/>
            <person name="Gao J."/>
        </authorList>
    </citation>
    <scope>NUCLEOTIDE SEQUENCE [LARGE SCALE GENOMIC DNA]</scope>
    <source>
        <strain evidence="9 10">Mg02</strain>
    </source>
</reference>
<feature type="domain" description="CopC" evidence="8">
    <location>
        <begin position="33"/>
        <end position="128"/>
    </location>
</feature>
<feature type="compositionally biased region" description="Acidic residues" evidence="5">
    <location>
        <begin position="158"/>
        <end position="173"/>
    </location>
</feature>
<feature type="transmembrane region" description="Helical" evidence="6">
    <location>
        <begin position="179"/>
        <end position="200"/>
    </location>
</feature>
<keyword evidence="6" id="KW-0472">Membrane</keyword>
<dbReference type="PROSITE" id="PS51318">
    <property type="entry name" value="TAT"/>
    <property type="match status" value="1"/>
</dbReference>
<evidence type="ECO:0000313" key="9">
    <source>
        <dbReference type="EMBL" id="QUX22085.1"/>
    </source>
</evidence>
<dbReference type="InterPro" id="IPR032694">
    <property type="entry name" value="CopC/D"/>
</dbReference>
<keyword evidence="3 7" id="KW-0732">Signal</keyword>
<dbReference type="PANTHER" id="PTHR34820">
    <property type="entry name" value="INNER MEMBRANE PROTEIN YEBZ"/>
    <property type="match status" value="1"/>
</dbReference>
<dbReference type="InterPro" id="IPR014755">
    <property type="entry name" value="Cu-Rt/internalin_Ig-like"/>
</dbReference>
<keyword evidence="2" id="KW-0479">Metal-binding</keyword>
<comment type="subcellular location">
    <subcellularLocation>
        <location evidence="1">Cell envelope</location>
    </subcellularLocation>
</comment>
<dbReference type="EMBL" id="CP074133">
    <property type="protein sequence ID" value="QUX22085.1"/>
    <property type="molecule type" value="Genomic_DNA"/>
</dbReference>
<dbReference type="PANTHER" id="PTHR34820:SF4">
    <property type="entry name" value="INNER MEMBRANE PROTEIN YEBZ"/>
    <property type="match status" value="1"/>
</dbReference>
<keyword evidence="6" id="KW-1133">Transmembrane helix</keyword>
<dbReference type="InterPro" id="IPR006311">
    <property type="entry name" value="TAT_signal"/>
</dbReference>
<evidence type="ECO:0000256" key="2">
    <source>
        <dbReference type="ARBA" id="ARBA00022723"/>
    </source>
</evidence>
<dbReference type="InterPro" id="IPR007348">
    <property type="entry name" value="CopC_dom"/>
</dbReference>
<name>A0ABX8BIK7_9ACTN</name>
<feature type="chain" id="PRO_5047388349" evidence="7">
    <location>
        <begin position="33"/>
        <end position="209"/>
    </location>
</feature>
<gene>
    <name evidence="9" type="ORF">KGD84_27630</name>
</gene>
<protein>
    <submittedName>
        <fullName evidence="9">Copper resistance protein CopC</fullName>
    </submittedName>
</protein>
<dbReference type="Gene3D" id="2.60.40.1220">
    <property type="match status" value="1"/>
</dbReference>
<evidence type="ECO:0000256" key="3">
    <source>
        <dbReference type="ARBA" id="ARBA00022729"/>
    </source>
</evidence>
<feature type="signal peptide" evidence="7">
    <location>
        <begin position="1"/>
        <end position="32"/>
    </location>
</feature>
<evidence type="ECO:0000256" key="7">
    <source>
        <dbReference type="SAM" id="SignalP"/>
    </source>
</evidence>
<keyword evidence="10" id="KW-1185">Reference proteome</keyword>
<evidence type="ECO:0000256" key="4">
    <source>
        <dbReference type="ARBA" id="ARBA00023008"/>
    </source>
</evidence>
<dbReference type="InterPro" id="IPR014756">
    <property type="entry name" value="Ig_E-set"/>
</dbReference>
<dbReference type="Proteomes" id="UP000676079">
    <property type="component" value="Chromosome"/>
</dbReference>
<evidence type="ECO:0000256" key="1">
    <source>
        <dbReference type="ARBA" id="ARBA00004196"/>
    </source>
</evidence>
<keyword evidence="6" id="KW-0812">Transmembrane</keyword>